<keyword evidence="5" id="KW-0969">Cilium</keyword>
<reference evidence="9" key="3">
    <citation type="submission" date="2025-09" db="UniProtKB">
        <authorList>
            <consortium name="Ensembl"/>
        </authorList>
    </citation>
    <scope>IDENTIFICATION</scope>
</reference>
<dbReference type="FunCoup" id="A0A667XHZ7">
    <property type="interactions" value="535"/>
</dbReference>
<gene>
    <name evidence="9" type="primary">CLUAP1</name>
    <name evidence="9" type="synonym">cluap1</name>
</gene>
<name>A0A667XHZ7_9TELE</name>
<dbReference type="InterPro" id="IPR019366">
    <property type="entry name" value="Clusterin-associated_protein-1"/>
</dbReference>
<evidence type="ECO:0000313" key="10">
    <source>
        <dbReference type="Proteomes" id="UP000472263"/>
    </source>
</evidence>
<dbReference type="GO" id="GO:0005929">
    <property type="term" value="C:cilium"/>
    <property type="evidence" value="ECO:0007669"/>
    <property type="project" value="UniProtKB-SubCell"/>
</dbReference>
<dbReference type="GO" id="GO:0005815">
    <property type="term" value="C:microtubule organizing center"/>
    <property type="evidence" value="ECO:0007669"/>
    <property type="project" value="TreeGrafter"/>
</dbReference>
<keyword evidence="4 7" id="KW-0175">Coiled coil</keyword>
<feature type="region of interest" description="Disordered" evidence="8">
    <location>
        <begin position="295"/>
        <end position="315"/>
    </location>
</feature>
<evidence type="ECO:0000256" key="2">
    <source>
        <dbReference type="ARBA" id="ARBA00008340"/>
    </source>
</evidence>
<dbReference type="Pfam" id="PF10234">
    <property type="entry name" value="Cluap1"/>
    <property type="match status" value="1"/>
</dbReference>
<evidence type="ECO:0000256" key="8">
    <source>
        <dbReference type="SAM" id="MobiDB-lite"/>
    </source>
</evidence>
<comment type="subcellular location">
    <subcellularLocation>
        <location evidence="1">Cell projection</location>
        <location evidence="1">Cilium</location>
    </subcellularLocation>
</comment>
<proteinExistence type="inferred from homology"/>
<keyword evidence="6" id="KW-0966">Cell projection</keyword>
<protein>
    <submittedName>
        <fullName evidence="9">Clusterin associated protein 1</fullName>
    </submittedName>
</protein>
<feature type="coiled-coil region" evidence="7">
    <location>
        <begin position="210"/>
        <end position="262"/>
    </location>
</feature>
<dbReference type="GeneTree" id="ENSGT00390000008957"/>
<organism evidence="9 10">
    <name type="scientific">Myripristis murdjan</name>
    <name type="common">pinecone soldierfish</name>
    <dbReference type="NCBI Taxonomy" id="586833"/>
    <lineage>
        <taxon>Eukaryota</taxon>
        <taxon>Metazoa</taxon>
        <taxon>Chordata</taxon>
        <taxon>Craniata</taxon>
        <taxon>Vertebrata</taxon>
        <taxon>Euteleostomi</taxon>
        <taxon>Actinopterygii</taxon>
        <taxon>Neopterygii</taxon>
        <taxon>Teleostei</taxon>
        <taxon>Neoteleostei</taxon>
        <taxon>Acanthomorphata</taxon>
        <taxon>Holocentriformes</taxon>
        <taxon>Holocentridae</taxon>
        <taxon>Myripristis</taxon>
    </lineage>
</organism>
<keyword evidence="10" id="KW-1185">Reference proteome</keyword>
<comment type="similarity">
    <text evidence="2">Belongs to the CLUAP1 family.</text>
</comment>
<evidence type="ECO:0000256" key="1">
    <source>
        <dbReference type="ARBA" id="ARBA00004138"/>
    </source>
</evidence>
<dbReference type="Ensembl" id="ENSMMDT00005014182.1">
    <property type="protein sequence ID" value="ENSMMDP00005013788.1"/>
    <property type="gene ID" value="ENSMMDG00005007149.1"/>
</dbReference>
<evidence type="ECO:0000256" key="3">
    <source>
        <dbReference type="ARBA" id="ARBA00022794"/>
    </source>
</evidence>
<dbReference type="InParanoid" id="A0A667XHZ7"/>
<keyword evidence="3" id="KW-0970">Cilium biogenesis/degradation</keyword>
<dbReference type="PANTHER" id="PTHR21547:SF0">
    <property type="entry name" value="CLUSTERIN-ASSOCIATED PROTEIN 1"/>
    <property type="match status" value="1"/>
</dbReference>
<dbReference type="AlphaFoldDB" id="A0A667XHZ7"/>
<accession>A0A667XHZ7</accession>
<dbReference type="Proteomes" id="UP000472263">
    <property type="component" value="Chromosome 4"/>
</dbReference>
<evidence type="ECO:0000256" key="6">
    <source>
        <dbReference type="ARBA" id="ARBA00023273"/>
    </source>
</evidence>
<sequence length="428" mass="49730">MSFRDLRNFTEMMRALGYPRLISMENFRTPNFTLVAEILVWLVKRYEPQMDIPTDVDTESDRVFFIKAVAQFMATKAHIKLNTKRLYQADGYAVKEMLKITSVLYSAMKTKEMALGDQVEEDKSKFKFDLSSRISDLRAAWQLASEINSKGASLYDLLGKEVELREMRTAAIARPLEISEAEKALRAAIKEVLGSVEKTKDKLNDVVSDETSLDAKIEKKKQELERNQKRLQTLQSVRPAFMDEYEKIEEELQKQYETYVEKFRNLSFLESQLEEYHRIEQERFEDSDMDVLEDEGTDSDMEEYRPPKPRLTRNTTTGKQIRDLSKSILSWSTSGCIDETKCLVHAKFVKPIANYVQKRNLANLAKSIFLSSANNREVFEMIQHCYNVVMVPYTEQDCPVWRLFCGFDNVTDTGGQRLCTNNTRENEE</sequence>
<dbReference type="GO" id="GO:0030992">
    <property type="term" value="C:intraciliary transport particle B"/>
    <property type="evidence" value="ECO:0007669"/>
    <property type="project" value="TreeGrafter"/>
</dbReference>
<evidence type="ECO:0000256" key="4">
    <source>
        <dbReference type="ARBA" id="ARBA00023054"/>
    </source>
</evidence>
<reference evidence="9" key="1">
    <citation type="submission" date="2019-06" db="EMBL/GenBank/DDBJ databases">
        <authorList>
            <consortium name="Wellcome Sanger Institute Data Sharing"/>
        </authorList>
    </citation>
    <scope>NUCLEOTIDE SEQUENCE [LARGE SCALE GENOMIC DNA]</scope>
</reference>
<dbReference type="PANTHER" id="PTHR21547">
    <property type="entry name" value="CLUSTERIN ASSOCIATED PROTEIN 1"/>
    <property type="match status" value="1"/>
</dbReference>
<evidence type="ECO:0000313" key="9">
    <source>
        <dbReference type="Ensembl" id="ENSMMDP00005013788.1"/>
    </source>
</evidence>
<evidence type="ECO:0000256" key="7">
    <source>
        <dbReference type="SAM" id="Coils"/>
    </source>
</evidence>
<dbReference type="GO" id="GO:0060271">
    <property type="term" value="P:cilium assembly"/>
    <property type="evidence" value="ECO:0007669"/>
    <property type="project" value="TreeGrafter"/>
</dbReference>
<reference evidence="9" key="2">
    <citation type="submission" date="2025-08" db="UniProtKB">
        <authorList>
            <consortium name="Ensembl"/>
        </authorList>
    </citation>
    <scope>IDENTIFICATION</scope>
</reference>
<evidence type="ECO:0000256" key="5">
    <source>
        <dbReference type="ARBA" id="ARBA00023069"/>
    </source>
</evidence>